<name>A0A2X2RRE1_CAPOC</name>
<keyword evidence="1" id="KW-0812">Transmembrane</keyword>
<reference evidence="2 3" key="1">
    <citation type="submission" date="2018-06" db="EMBL/GenBank/DDBJ databases">
        <authorList>
            <consortium name="Pathogen Informatics"/>
            <person name="Doyle S."/>
        </authorList>
    </citation>
    <scope>NUCLEOTIDE SEQUENCE [LARGE SCALE GENOMIC DNA]</scope>
    <source>
        <strain evidence="2 3">NCTC11546</strain>
    </source>
</reference>
<evidence type="ECO:0008006" key="4">
    <source>
        <dbReference type="Google" id="ProtNLM"/>
    </source>
</evidence>
<evidence type="ECO:0000313" key="2">
    <source>
        <dbReference type="EMBL" id="SQA79161.1"/>
    </source>
</evidence>
<accession>A0A2X2RRE1</accession>
<feature type="transmembrane region" description="Helical" evidence="1">
    <location>
        <begin position="15"/>
        <end position="36"/>
    </location>
</feature>
<dbReference type="AlphaFoldDB" id="A0A2X2RRE1"/>
<keyword evidence="1" id="KW-0472">Membrane</keyword>
<organism evidence="2 3">
    <name type="scientific">Capnocytophaga ochracea</name>
    <dbReference type="NCBI Taxonomy" id="1018"/>
    <lineage>
        <taxon>Bacteria</taxon>
        <taxon>Pseudomonadati</taxon>
        <taxon>Bacteroidota</taxon>
        <taxon>Flavobacteriia</taxon>
        <taxon>Flavobacteriales</taxon>
        <taxon>Flavobacteriaceae</taxon>
        <taxon>Capnocytophaga</taxon>
    </lineage>
</organism>
<protein>
    <recommendedName>
        <fullName evidence="4">Immunity protein 17</fullName>
    </recommendedName>
</protein>
<evidence type="ECO:0000313" key="3">
    <source>
        <dbReference type="Proteomes" id="UP000249891"/>
    </source>
</evidence>
<dbReference type="RefSeq" id="WP_002671878.1">
    <property type="nucleotide sequence ID" value="NZ_CP085961.1"/>
</dbReference>
<gene>
    <name evidence="2" type="ORF">NCTC11546_02422</name>
</gene>
<proteinExistence type="predicted"/>
<feature type="transmembrane region" description="Helical" evidence="1">
    <location>
        <begin position="69"/>
        <end position="90"/>
    </location>
</feature>
<dbReference type="EMBL" id="UARG01000017">
    <property type="protein sequence ID" value="SQA79161.1"/>
    <property type="molecule type" value="Genomic_DNA"/>
</dbReference>
<sequence>MDESTEKWVKNNPTIFGKIVAVVIFVFGVCLIVGAVRDWDWLYAADKHYQNNWGMGQISRYLGRGNARIIGFIGGIFFTVIGGILIYGAFFK</sequence>
<dbReference type="Proteomes" id="UP000249891">
    <property type="component" value="Unassembled WGS sequence"/>
</dbReference>
<keyword evidence="1" id="KW-1133">Transmembrane helix</keyword>
<evidence type="ECO:0000256" key="1">
    <source>
        <dbReference type="SAM" id="Phobius"/>
    </source>
</evidence>